<dbReference type="Proteomes" id="UP001165042">
    <property type="component" value="Unassembled WGS sequence"/>
</dbReference>
<dbReference type="RefSeq" id="WP_285607506.1">
    <property type="nucleotide sequence ID" value="NZ_BSSD01000001.1"/>
</dbReference>
<evidence type="ECO:0000313" key="2">
    <source>
        <dbReference type="Proteomes" id="UP001165042"/>
    </source>
</evidence>
<protein>
    <submittedName>
        <fullName evidence="1">Uncharacterized protein</fullName>
    </submittedName>
</protein>
<sequence length="54" mass="5433">MTEEEVVAQIGAACQNVMGGFMAIAGAPDDVAVAEQANGALRELDALMRAVAGV</sequence>
<gene>
    <name evidence="1" type="ORF">Aglo03_07510</name>
</gene>
<name>A0A9W6QJQ2_9PSEU</name>
<proteinExistence type="predicted"/>
<accession>A0A9W6QJQ2</accession>
<comment type="caution">
    <text evidence="1">The sequence shown here is derived from an EMBL/GenBank/DDBJ whole genome shotgun (WGS) entry which is preliminary data.</text>
</comment>
<reference evidence="1" key="1">
    <citation type="submission" date="2023-02" db="EMBL/GenBank/DDBJ databases">
        <title>Actinokineospora globicatena NBRC 15670.</title>
        <authorList>
            <person name="Ichikawa N."/>
            <person name="Sato H."/>
            <person name="Tonouchi N."/>
        </authorList>
    </citation>
    <scope>NUCLEOTIDE SEQUENCE</scope>
    <source>
        <strain evidence="1">NBRC 15670</strain>
    </source>
</reference>
<dbReference type="EMBL" id="BSSD01000001">
    <property type="protein sequence ID" value="GLW89935.1"/>
    <property type="molecule type" value="Genomic_DNA"/>
</dbReference>
<organism evidence="1 2">
    <name type="scientific">Actinokineospora globicatena</name>
    <dbReference type="NCBI Taxonomy" id="103729"/>
    <lineage>
        <taxon>Bacteria</taxon>
        <taxon>Bacillati</taxon>
        <taxon>Actinomycetota</taxon>
        <taxon>Actinomycetes</taxon>
        <taxon>Pseudonocardiales</taxon>
        <taxon>Pseudonocardiaceae</taxon>
        <taxon>Actinokineospora</taxon>
    </lineage>
</organism>
<evidence type="ECO:0000313" key="1">
    <source>
        <dbReference type="EMBL" id="GLW89935.1"/>
    </source>
</evidence>
<dbReference type="AlphaFoldDB" id="A0A9W6QJQ2"/>
<keyword evidence="2" id="KW-1185">Reference proteome</keyword>